<reference evidence="4" key="1">
    <citation type="journal article" date="2023" name="Mol. Phylogenet. Evol.">
        <title>Genome-scale phylogeny and comparative genomics of the fungal order Sordariales.</title>
        <authorList>
            <person name="Hensen N."/>
            <person name="Bonometti L."/>
            <person name="Westerberg I."/>
            <person name="Brannstrom I.O."/>
            <person name="Guillou S."/>
            <person name="Cros-Aarteil S."/>
            <person name="Calhoun S."/>
            <person name="Haridas S."/>
            <person name="Kuo A."/>
            <person name="Mondo S."/>
            <person name="Pangilinan J."/>
            <person name="Riley R."/>
            <person name="LaButti K."/>
            <person name="Andreopoulos B."/>
            <person name="Lipzen A."/>
            <person name="Chen C."/>
            <person name="Yan M."/>
            <person name="Daum C."/>
            <person name="Ng V."/>
            <person name="Clum A."/>
            <person name="Steindorff A."/>
            <person name="Ohm R.A."/>
            <person name="Martin F."/>
            <person name="Silar P."/>
            <person name="Natvig D.O."/>
            <person name="Lalanne C."/>
            <person name="Gautier V."/>
            <person name="Ament-Velasquez S.L."/>
            <person name="Kruys A."/>
            <person name="Hutchinson M.I."/>
            <person name="Powell A.J."/>
            <person name="Barry K."/>
            <person name="Miller A.N."/>
            <person name="Grigoriev I.V."/>
            <person name="Debuchy R."/>
            <person name="Gladieux P."/>
            <person name="Hiltunen Thoren M."/>
            <person name="Johannesson H."/>
        </authorList>
    </citation>
    <scope>NUCLEOTIDE SEQUENCE</scope>
    <source>
        <strain evidence="4">CBS 892.96</strain>
    </source>
</reference>
<evidence type="ECO:0000256" key="3">
    <source>
        <dbReference type="SAM" id="SignalP"/>
    </source>
</evidence>
<dbReference type="Proteomes" id="UP001302321">
    <property type="component" value="Unassembled WGS sequence"/>
</dbReference>
<keyword evidence="2" id="KW-1133">Transmembrane helix</keyword>
<dbReference type="EMBL" id="MU866359">
    <property type="protein sequence ID" value="KAK4173214.1"/>
    <property type="molecule type" value="Genomic_DNA"/>
</dbReference>
<evidence type="ECO:0000313" key="4">
    <source>
        <dbReference type="EMBL" id="KAK4173214.1"/>
    </source>
</evidence>
<dbReference type="AlphaFoldDB" id="A0AAN7A4R8"/>
<keyword evidence="5" id="KW-1185">Reference proteome</keyword>
<evidence type="ECO:0000256" key="1">
    <source>
        <dbReference type="SAM" id="MobiDB-lite"/>
    </source>
</evidence>
<keyword evidence="2" id="KW-0812">Transmembrane</keyword>
<organism evidence="4 5">
    <name type="scientific">Triangularia setosa</name>
    <dbReference type="NCBI Taxonomy" id="2587417"/>
    <lineage>
        <taxon>Eukaryota</taxon>
        <taxon>Fungi</taxon>
        <taxon>Dikarya</taxon>
        <taxon>Ascomycota</taxon>
        <taxon>Pezizomycotina</taxon>
        <taxon>Sordariomycetes</taxon>
        <taxon>Sordariomycetidae</taxon>
        <taxon>Sordariales</taxon>
        <taxon>Podosporaceae</taxon>
        <taxon>Triangularia</taxon>
    </lineage>
</organism>
<comment type="caution">
    <text evidence="4">The sequence shown here is derived from an EMBL/GenBank/DDBJ whole genome shotgun (WGS) entry which is preliminary data.</text>
</comment>
<accession>A0AAN7A4R8</accession>
<proteinExistence type="predicted"/>
<sequence length="387" mass="41744">MILYLAGSLLFLASIITKTVASPQRHLGWISPQPTGTETQDGLQHLQISHKPTDAPTLAAWQKLRRRETDDGICGYFENTVIPGIYCPPDQTCTNIGNYRGCCSTEDWCTGLDSHPTACVDYTHAACLYPTPGTLCCDGQDGFGYCRQYHWSTSATPNRTFIVFACMPGKHTDISTLLPTKPSGSSLPTESLNDPSYDDLLRFGGSTFGSSTTELPSIKNEPGGTPVGAIAGGIVSTLAVIGAVIVAIFFMFFRNKKQMAEPKLGPGSSTSMSDHEQSADLLPQQSPTPGTWRPSFMPYRSLSSVLKFTLSTRKVTSIVVSPESKGDSPDQQPQPLMLMRGPMKSANADLVEIGRSKEFPIEMAETDGHFELASNAITHHQGSGGKV</sequence>
<feature type="region of interest" description="Disordered" evidence="1">
    <location>
        <begin position="261"/>
        <end position="294"/>
    </location>
</feature>
<keyword evidence="3" id="KW-0732">Signal</keyword>
<feature type="transmembrane region" description="Helical" evidence="2">
    <location>
        <begin position="227"/>
        <end position="253"/>
    </location>
</feature>
<name>A0AAN7A4R8_9PEZI</name>
<protein>
    <submittedName>
        <fullName evidence="4">Uncharacterized protein</fullName>
    </submittedName>
</protein>
<evidence type="ECO:0000313" key="5">
    <source>
        <dbReference type="Proteomes" id="UP001302321"/>
    </source>
</evidence>
<feature type="signal peptide" evidence="3">
    <location>
        <begin position="1"/>
        <end position="21"/>
    </location>
</feature>
<evidence type="ECO:0000256" key="2">
    <source>
        <dbReference type="SAM" id="Phobius"/>
    </source>
</evidence>
<feature type="chain" id="PRO_5042917024" evidence="3">
    <location>
        <begin position="22"/>
        <end position="387"/>
    </location>
</feature>
<keyword evidence="2" id="KW-0472">Membrane</keyword>
<gene>
    <name evidence="4" type="ORF">QBC36DRAFT_389863</name>
</gene>
<reference evidence="4" key="2">
    <citation type="submission" date="2023-05" db="EMBL/GenBank/DDBJ databases">
        <authorList>
            <consortium name="Lawrence Berkeley National Laboratory"/>
            <person name="Steindorff A."/>
            <person name="Hensen N."/>
            <person name="Bonometti L."/>
            <person name="Westerberg I."/>
            <person name="Brannstrom I.O."/>
            <person name="Guillou S."/>
            <person name="Cros-Aarteil S."/>
            <person name="Calhoun S."/>
            <person name="Haridas S."/>
            <person name="Kuo A."/>
            <person name="Mondo S."/>
            <person name="Pangilinan J."/>
            <person name="Riley R."/>
            <person name="Labutti K."/>
            <person name="Andreopoulos B."/>
            <person name="Lipzen A."/>
            <person name="Chen C."/>
            <person name="Yanf M."/>
            <person name="Daum C."/>
            <person name="Ng V."/>
            <person name="Clum A."/>
            <person name="Ohm R."/>
            <person name="Martin F."/>
            <person name="Silar P."/>
            <person name="Natvig D."/>
            <person name="Lalanne C."/>
            <person name="Gautier V."/>
            <person name="Ament-Velasquez S.L."/>
            <person name="Kruys A."/>
            <person name="Hutchinson M.I."/>
            <person name="Powell A.J."/>
            <person name="Barry K."/>
            <person name="Miller A.N."/>
            <person name="Grigoriev I.V."/>
            <person name="Debuchy R."/>
            <person name="Gladieux P."/>
            <person name="Thoren M.H."/>
            <person name="Johannesson H."/>
        </authorList>
    </citation>
    <scope>NUCLEOTIDE SEQUENCE</scope>
    <source>
        <strain evidence="4">CBS 892.96</strain>
    </source>
</reference>